<comment type="caution">
    <text evidence="7">The sequence shown here is derived from an EMBL/GenBank/DDBJ whole genome shotgun (WGS) entry which is preliminary data.</text>
</comment>
<accession>A0ABT6AJF0</accession>
<feature type="domain" description="AMP-dependent synthetase/ligase" evidence="5">
    <location>
        <begin position="27"/>
        <end position="379"/>
    </location>
</feature>
<evidence type="ECO:0000313" key="8">
    <source>
        <dbReference type="Proteomes" id="UP001216674"/>
    </source>
</evidence>
<dbReference type="PANTHER" id="PTHR43107:SF15">
    <property type="entry name" value="FATTY ACID TRANSPORT PROTEIN 3, ISOFORM A"/>
    <property type="match status" value="1"/>
</dbReference>
<dbReference type="PANTHER" id="PTHR43107">
    <property type="entry name" value="LONG-CHAIN FATTY ACID TRANSPORT PROTEIN"/>
    <property type="match status" value="1"/>
</dbReference>
<sequence>MGASEAGVATGTAATRDELILANLIANRAESEPDRDVLTFDHEGGPAEVRTYRQLWENGCRIAAALEQAGMAPGDRFALLMQNHPEFVDAMVGASISGTVFVPIDPRTRGDKLAYMLRHSGCRGVICADHALQTLIAVRQDVPDLQWVWLLESDSAKVLPLQGDYPRMADILGAAVTPQTVRSVDPLAPMQIMYTSGTTGDPKGVVMRHARYGAAAGWAPLFGYVRDDRPYTGLSLTHGNAQIVTLAATLKLGMRAVFSRRFTKSRLWDVARRYGCTTFTLLGGMTTAVYSEPPKANDADNPVRFVISAGMPAAIWEAFAKRFDVRIVEFYGAVEGGLSVNLGEGPVGSIGKPPSFLNVRVVDEQDRDVPANQPGELIFQLANGTPADVVYLHNPDASAKKTRDGWLRMGDIGHRDEHGWLYFDYRIGGGIRHNGDFIQPGEIEKVIAECEGVADVYVYGVPAASGAPGEKDVVAAIVPASGRALDPQALFASCRKRLSAGMVPAYLQIIAEIPKTASEKPQERFLLEAFQARRDNVFQEVPA</sequence>
<protein>
    <submittedName>
        <fullName evidence="7">AMP-binding protein</fullName>
    </submittedName>
</protein>
<evidence type="ECO:0000256" key="4">
    <source>
        <dbReference type="ARBA" id="ARBA00022840"/>
    </source>
</evidence>
<dbReference type="EMBL" id="JARJLM010000128">
    <property type="protein sequence ID" value="MDF3832733.1"/>
    <property type="molecule type" value="Genomic_DNA"/>
</dbReference>
<comment type="similarity">
    <text evidence="1">Belongs to the ATP-dependent AMP-binding enzyme family.</text>
</comment>
<evidence type="ECO:0000256" key="3">
    <source>
        <dbReference type="ARBA" id="ARBA00022741"/>
    </source>
</evidence>
<dbReference type="Pfam" id="PF13193">
    <property type="entry name" value="AMP-binding_C"/>
    <property type="match status" value="1"/>
</dbReference>
<dbReference type="Gene3D" id="3.30.300.30">
    <property type="match status" value="1"/>
</dbReference>
<proteinExistence type="inferred from homology"/>
<evidence type="ECO:0000259" key="6">
    <source>
        <dbReference type="Pfam" id="PF13193"/>
    </source>
</evidence>
<dbReference type="PROSITE" id="PS00455">
    <property type="entry name" value="AMP_BINDING"/>
    <property type="match status" value="1"/>
</dbReference>
<evidence type="ECO:0000259" key="5">
    <source>
        <dbReference type="Pfam" id="PF00501"/>
    </source>
</evidence>
<dbReference type="InterPro" id="IPR000873">
    <property type="entry name" value="AMP-dep_synth/lig_dom"/>
</dbReference>
<dbReference type="InterPro" id="IPR045851">
    <property type="entry name" value="AMP-bd_C_sf"/>
</dbReference>
<dbReference type="InterPro" id="IPR025110">
    <property type="entry name" value="AMP-bd_C"/>
</dbReference>
<evidence type="ECO:0000256" key="2">
    <source>
        <dbReference type="ARBA" id="ARBA00022598"/>
    </source>
</evidence>
<keyword evidence="8" id="KW-1185">Reference proteome</keyword>
<organism evidence="7 8">
    <name type="scientific">Cupriavidus basilensis</name>
    <dbReference type="NCBI Taxonomy" id="68895"/>
    <lineage>
        <taxon>Bacteria</taxon>
        <taxon>Pseudomonadati</taxon>
        <taxon>Pseudomonadota</taxon>
        <taxon>Betaproteobacteria</taxon>
        <taxon>Burkholderiales</taxon>
        <taxon>Burkholderiaceae</taxon>
        <taxon>Cupriavidus</taxon>
    </lineage>
</organism>
<dbReference type="InterPro" id="IPR020845">
    <property type="entry name" value="AMP-binding_CS"/>
</dbReference>
<evidence type="ECO:0000313" key="7">
    <source>
        <dbReference type="EMBL" id="MDF3832733.1"/>
    </source>
</evidence>
<dbReference type="Proteomes" id="UP001216674">
    <property type="component" value="Unassembled WGS sequence"/>
</dbReference>
<gene>
    <name evidence="7" type="ORF">P3W85_07210</name>
</gene>
<keyword evidence="3" id="KW-0547">Nucleotide-binding</keyword>
<dbReference type="InterPro" id="IPR042099">
    <property type="entry name" value="ANL_N_sf"/>
</dbReference>
<keyword evidence="2" id="KW-0436">Ligase</keyword>
<dbReference type="RefSeq" id="WP_276264277.1">
    <property type="nucleotide sequence ID" value="NZ_JARJLM010000128.1"/>
</dbReference>
<evidence type="ECO:0000256" key="1">
    <source>
        <dbReference type="ARBA" id="ARBA00006432"/>
    </source>
</evidence>
<name>A0ABT6AJF0_9BURK</name>
<feature type="domain" description="AMP-binding enzyme C-terminal" evidence="6">
    <location>
        <begin position="442"/>
        <end position="520"/>
    </location>
</feature>
<dbReference type="Pfam" id="PF00501">
    <property type="entry name" value="AMP-binding"/>
    <property type="match status" value="1"/>
</dbReference>
<reference evidence="7 8" key="1">
    <citation type="submission" date="2023-03" db="EMBL/GenBank/DDBJ databases">
        <title>Draft assemblies of triclosan tolerant bacteria isolated from returned activated sludge.</title>
        <authorList>
            <person name="Van Hamelsveld S."/>
        </authorList>
    </citation>
    <scope>NUCLEOTIDE SEQUENCE [LARGE SCALE GENOMIC DNA]</scope>
    <source>
        <strain evidence="7 8">GW210010_S58</strain>
    </source>
</reference>
<dbReference type="Gene3D" id="3.40.50.12780">
    <property type="entry name" value="N-terminal domain of ligase-like"/>
    <property type="match status" value="1"/>
</dbReference>
<dbReference type="SUPFAM" id="SSF56801">
    <property type="entry name" value="Acetyl-CoA synthetase-like"/>
    <property type="match status" value="1"/>
</dbReference>
<keyword evidence="4" id="KW-0067">ATP-binding</keyword>